<name>A0A168SMS0_ABSGL</name>
<feature type="region of interest" description="Disordered" evidence="1">
    <location>
        <begin position="990"/>
        <end position="1025"/>
    </location>
</feature>
<feature type="region of interest" description="Disordered" evidence="1">
    <location>
        <begin position="866"/>
        <end position="885"/>
    </location>
</feature>
<accession>A0A168SMS0</accession>
<reference evidence="2" key="1">
    <citation type="submission" date="2016-04" db="EMBL/GenBank/DDBJ databases">
        <authorList>
            <person name="Evans L.H."/>
            <person name="Alamgir A."/>
            <person name="Owens N."/>
            <person name="Weber N.D."/>
            <person name="Virtaneva K."/>
            <person name="Barbian K."/>
            <person name="Babar A."/>
            <person name="Rosenke K."/>
        </authorList>
    </citation>
    <scope>NUCLEOTIDE SEQUENCE [LARGE SCALE GENOMIC DNA]</scope>
    <source>
        <strain evidence="2">CBS 101.48</strain>
    </source>
</reference>
<proteinExistence type="predicted"/>
<gene>
    <name evidence="2" type="primary">ABSGL_14322.1 scaffold 14385</name>
</gene>
<feature type="region of interest" description="Disordered" evidence="1">
    <location>
        <begin position="460"/>
        <end position="486"/>
    </location>
</feature>
<feature type="region of interest" description="Disordered" evidence="1">
    <location>
        <begin position="811"/>
        <end position="847"/>
    </location>
</feature>
<dbReference type="STRING" id="4829.A0A168SMS0"/>
<evidence type="ECO:0000313" key="2">
    <source>
        <dbReference type="EMBL" id="SAM08659.1"/>
    </source>
</evidence>
<dbReference type="PANTHER" id="PTHR37988:SF1">
    <property type="entry name" value="UPF0592 MEMBRANE PROTEIN C7D4.03C"/>
    <property type="match status" value="1"/>
</dbReference>
<dbReference type="OrthoDB" id="296767at2759"/>
<dbReference type="InterPro" id="IPR013887">
    <property type="entry name" value="UPF0592"/>
</dbReference>
<feature type="region of interest" description="Disordered" evidence="1">
    <location>
        <begin position="712"/>
        <end position="751"/>
    </location>
</feature>
<feature type="region of interest" description="Disordered" evidence="1">
    <location>
        <begin position="505"/>
        <end position="531"/>
    </location>
</feature>
<dbReference type="Proteomes" id="UP000078561">
    <property type="component" value="Unassembled WGS sequence"/>
</dbReference>
<feature type="compositionally biased region" description="Low complexity" evidence="1">
    <location>
        <begin position="715"/>
        <end position="735"/>
    </location>
</feature>
<feature type="region of interest" description="Disordered" evidence="1">
    <location>
        <begin position="1"/>
        <end position="21"/>
    </location>
</feature>
<feature type="compositionally biased region" description="Acidic residues" evidence="1">
    <location>
        <begin position="990"/>
        <end position="999"/>
    </location>
</feature>
<protein>
    <submittedName>
        <fullName evidence="2">Uncharacterized protein</fullName>
    </submittedName>
</protein>
<sequence>MNPSLTKQYDVQKQSPRTTASARFLPDSLTKRKKLFSFLSERNTRTCMATSSNHTTSSSAHTINVTLSSTQPATIAETVSPLVQMALDDTDIHFLRKSLSKFQNKIKQRQDILKQSIVPWFRHKQQASSLTATTTATTTEANLDQARSILLRWQVTISVSLPYQFGHLNSAIYPFVTYIGGGPCSAMFNTSTTLNEAYTLNVSWKSWHGKSEFMLFGKYREGHKNVLADNLLFGRTDQTDSTFDEWYSSVERSTLATRSQPDEYKRLLVSTLRYSIDKLNNKAIYSNMISFCAKILAFGFVKIPGLAASLMQFLPVRNTVMRRLVIEMGDLKRHSEYSTELSSVFPAHLQPIMTSNLTRYKQHIRKTIQRQQSPMPLSGNWIRRWKSDDSELFFSFYRHYHATIKSYIVAGFPSTHKYDLRQRNAMLAVSPGYVYLASYFASKIDALLHRRLHSVTTLLQQPQPSSADTNLPNDDNPPPIPPDKDRPVAVDAVFLNPVQNAISTSTSSSILPQQEQQQSRPRPVNLPPQPIGKPQPLEMATLRYAECMVSCVIMADPMGLFHDMINVWIRTMVKTTNMMAVESVFCLLDFIEKAIFEVQRIQHDLSYPLGTNGQHHLIPLDLPFLLYTLRIILLQSDHSITLLRALSFAYAHFDFLVPDSALLDYMCNRILLFTPIFERLFLHWSRNVRIFFARCMLWRVGRVWKTAHVRWPTQSSSSSPSPSTPSSSSSSSSSSLQKDPLSMDNSTSATTPRKVCDGNDCWNVWYHPYGRSSSKCINEQLDYDRCALYVHISLETFLDAFQQRNLELNQHTPQSATTGIPEKLEEDGPPLSSTQHDSLLTPAPAYKPPTVAPPYHLPIDIKQSDDKQATNIRPGDQQQHHYYPSTTIRRRSSSVFKKQSHLLAHPRTSITTAKKNKWMKLFSFGSSTAPQAPITKPDDDDPLFTSTITTTKPIPGFYYTVTDNYTWKAPPRPPSSNNVILKLDETASDDQACEQEDDNSNYTSQTAAHPKKNNDTLDTSPTSSSFTALPPPLTAPWYYARSNHVYANKAMIEHREILHEYSTWADKISITKMLVQDRDDNDSVLLDPIMDVPGLTLDWPKNWSYSQFG</sequence>
<dbReference type="AlphaFoldDB" id="A0A168SMS0"/>
<dbReference type="PANTHER" id="PTHR37988">
    <property type="entry name" value="UPF0592 MEMBRANE PROTEIN C7D4.03C"/>
    <property type="match status" value="1"/>
</dbReference>
<feature type="compositionally biased region" description="Low complexity" evidence="1">
    <location>
        <begin position="507"/>
        <end position="519"/>
    </location>
</feature>
<dbReference type="EMBL" id="LT554895">
    <property type="protein sequence ID" value="SAM08659.1"/>
    <property type="molecule type" value="Genomic_DNA"/>
</dbReference>
<organism evidence="2">
    <name type="scientific">Absidia glauca</name>
    <name type="common">Pin mould</name>
    <dbReference type="NCBI Taxonomy" id="4829"/>
    <lineage>
        <taxon>Eukaryota</taxon>
        <taxon>Fungi</taxon>
        <taxon>Fungi incertae sedis</taxon>
        <taxon>Mucoromycota</taxon>
        <taxon>Mucoromycotina</taxon>
        <taxon>Mucoromycetes</taxon>
        <taxon>Mucorales</taxon>
        <taxon>Cunninghamellaceae</taxon>
        <taxon>Absidia</taxon>
    </lineage>
</organism>
<keyword evidence="3" id="KW-1185">Reference proteome</keyword>
<feature type="compositionally biased region" description="Polar residues" evidence="1">
    <location>
        <begin position="1016"/>
        <end position="1025"/>
    </location>
</feature>
<evidence type="ECO:0000256" key="1">
    <source>
        <dbReference type="SAM" id="MobiDB-lite"/>
    </source>
</evidence>
<evidence type="ECO:0000313" key="3">
    <source>
        <dbReference type="Proteomes" id="UP000078561"/>
    </source>
</evidence>
<dbReference type="InParanoid" id="A0A168SMS0"/>
<dbReference type="Pfam" id="PF08578">
    <property type="entry name" value="DUF1765"/>
    <property type="match status" value="1"/>
</dbReference>